<sequence>RRQMSNVEVLKVLDFCELVGVRSESTKNILYWKKIITEYFSEVGVLRYSVKSGVDHRQFEFSVPIIPRFFFSIIQSGVLRIEIQPGMLRTQMLANGTTYIESLRCCFTHHYNDGSYVNIYGTMKGVFNQSLKFEWLDFQTHVFIPGVEWPSLEKVLSDETKMKEMLSVYSDETKDESGSSTKQQQILQKFRSNYQVFHSMSNFGLQESVMRVMQVSDVMAHLRSLMLFSISSNSCGPLQALDDFVAKAQSKEFDKAKKKLDGGVSSGQASGNVSAKDSPATDTMTINNTST</sequence>
<dbReference type="PANTHER" id="PTHR10378">
    <property type="entry name" value="LIM DOMAIN-BINDING PROTEIN"/>
    <property type="match status" value="1"/>
</dbReference>
<keyword evidence="3" id="KW-1185">Reference proteome</keyword>
<gene>
    <name evidence="2" type="ORF">CYBJADRAFT_114151</name>
</gene>
<feature type="non-terminal residue" evidence="2">
    <location>
        <position position="291"/>
    </location>
</feature>
<feature type="compositionally biased region" description="Polar residues" evidence="1">
    <location>
        <begin position="266"/>
        <end position="291"/>
    </location>
</feature>
<dbReference type="RefSeq" id="XP_020070859.1">
    <property type="nucleotide sequence ID" value="XM_020212160.1"/>
</dbReference>
<name>A0A1E4S305_CYBJN</name>
<organism evidence="2 3">
    <name type="scientific">Cyberlindnera jadinii (strain ATCC 18201 / CBS 1600 / BCRC 20928 / JCM 3617 / NBRC 0987 / NRRL Y-1542)</name>
    <name type="common">Torula yeast</name>
    <name type="synonym">Candida utilis</name>
    <dbReference type="NCBI Taxonomy" id="983966"/>
    <lineage>
        <taxon>Eukaryota</taxon>
        <taxon>Fungi</taxon>
        <taxon>Dikarya</taxon>
        <taxon>Ascomycota</taxon>
        <taxon>Saccharomycotina</taxon>
        <taxon>Saccharomycetes</taxon>
        <taxon>Phaffomycetales</taxon>
        <taxon>Phaffomycetaceae</taxon>
        <taxon>Cyberlindnera</taxon>
    </lineage>
</organism>
<proteinExistence type="predicted"/>
<evidence type="ECO:0000313" key="2">
    <source>
        <dbReference type="EMBL" id="ODV73820.1"/>
    </source>
</evidence>
<evidence type="ECO:0000256" key="1">
    <source>
        <dbReference type="SAM" id="MobiDB-lite"/>
    </source>
</evidence>
<dbReference type="AlphaFoldDB" id="A0A1E4S305"/>
<accession>A0A1E4S305</accession>
<dbReference type="Proteomes" id="UP000094389">
    <property type="component" value="Unassembled WGS sequence"/>
</dbReference>
<evidence type="ECO:0000313" key="3">
    <source>
        <dbReference type="Proteomes" id="UP000094389"/>
    </source>
</evidence>
<protein>
    <submittedName>
        <fullName evidence="2">Uncharacterized protein</fullName>
    </submittedName>
</protein>
<dbReference type="EMBL" id="KV453929">
    <property type="protein sequence ID" value="ODV73820.1"/>
    <property type="molecule type" value="Genomic_DNA"/>
</dbReference>
<dbReference type="GeneID" id="30986556"/>
<reference evidence="2 3" key="1">
    <citation type="journal article" date="2016" name="Proc. Natl. Acad. Sci. U.S.A.">
        <title>Comparative genomics of biotechnologically important yeasts.</title>
        <authorList>
            <person name="Riley R."/>
            <person name="Haridas S."/>
            <person name="Wolfe K.H."/>
            <person name="Lopes M.R."/>
            <person name="Hittinger C.T."/>
            <person name="Goeker M."/>
            <person name="Salamov A.A."/>
            <person name="Wisecaver J.H."/>
            <person name="Long T.M."/>
            <person name="Calvey C.H."/>
            <person name="Aerts A.L."/>
            <person name="Barry K.W."/>
            <person name="Choi C."/>
            <person name="Clum A."/>
            <person name="Coughlan A.Y."/>
            <person name="Deshpande S."/>
            <person name="Douglass A.P."/>
            <person name="Hanson S.J."/>
            <person name="Klenk H.-P."/>
            <person name="LaButti K.M."/>
            <person name="Lapidus A."/>
            <person name="Lindquist E.A."/>
            <person name="Lipzen A.M."/>
            <person name="Meier-Kolthoff J.P."/>
            <person name="Ohm R.A."/>
            <person name="Otillar R.P."/>
            <person name="Pangilinan J.L."/>
            <person name="Peng Y."/>
            <person name="Rokas A."/>
            <person name="Rosa C.A."/>
            <person name="Scheuner C."/>
            <person name="Sibirny A.A."/>
            <person name="Slot J.C."/>
            <person name="Stielow J.B."/>
            <person name="Sun H."/>
            <person name="Kurtzman C.P."/>
            <person name="Blackwell M."/>
            <person name="Grigoriev I.V."/>
            <person name="Jeffries T.W."/>
        </authorList>
    </citation>
    <scope>NUCLEOTIDE SEQUENCE [LARGE SCALE GENOMIC DNA]</scope>
    <source>
        <strain evidence="3">ATCC 18201 / CBS 1600 / BCRC 20928 / JCM 3617 / NBRC 0987 / NRRL Y-1542</strain>
    </source>
</reference>
<feature type="region of interest" description="Disordered" evidence="1">
    <location>
        <begin position="256"/>
        <end position="291"/>
    </location>
</feature>
<feature type="non-terminal residue" evidence="2">
    <location>
        <position position="1"/>
    </location>
</feature>
<dbReference type="OMA" id="FTHHYND"/>
<dbReference type="OrthoDB" id="774557at2759"/>
<dbReference type="STRING" id="983966.A0A1E4S305"/>
<dbReference type="InterPro" id="IPR029005">
    <property type="entry name" value="LIM-bd/SEUSS"/>
</dbReference>
<dbReference type="Pfam" id="PF01803">
    <property type="entry name" value="LIM_bind"/>
    <property type="match status" value="1"/>
</dbReference>